<dbReference type="AlphaFoldDB" id="A0A197KJV8"/>
<feature type="region of interest" description="Disordered" evidence="1">
    <location>
        <begin position="684"/>
        <end position="703"/>
    </location>
</feature>
<keyword evidence="3" id="KW-1185">Reference proteome</keyword>
<protein>
    <submittedName>
        <fullName evidence="2">Uncharacterized protein</fullName>
    </submittedName>
</protein>
<evidence type="ECO:0000313" key="2">
    <source>
        <dbReference type="EMBL" id="OAQ36851.1"/>
    </source>
</evidence>
<evidence type="ECO:0000313" key="3">
    <source>
        <dbReference type="Proteomes" id="UP000078512"/>
    </source>
</evidence>
<name>A0A197KJV8_9FUNG</name>
<feature type="compositionally biased region" description="Basic and acidic residues" evidence="1">
    <location>
        <begin position="780"/>
        <end position="795"/>
    </location>
</feature>
<feature type="region of interest" description="Disordered" evidence="1">
    <location>
        <begin position="241"/>
        <end position="274"/>
    </location>
</feature>
<feature type="compositionally biased region" description="Low complexity" evidence="1">
    <location>
        <begin position="710"/>
        <end position="720"/>
    </location>
</feature>
<accession>A0A197KJV8</accession>
<reference evidence="2 3" key="1">
    <citation type="submission" date="2016-05" db="EMBL/GenBank/DDBJ databases">
        <title>Genome sequencing reveals origins of a unique bacterial endosymbiosis in the earliest lineages of terrestrial Fungi.</title>
        <authorList>
            <consortium name="DOE Joint Genome Institute"/>
            <person name="Uehling J."/>
            <person name="Gryganskyi A."/>
            <person name="Hameed K."/>
            <person name="Tschaplinski T."/>
            <person name="Misztal P."/>
            <person name="Wu S."/>
            <person name="Desiro A."/>
            <person name="Vande Pol N."/>
            <person name="Du Z.-Y."/>
            <person name="Zienkiewicz A."/>
            <person name="Zienkiewicz K."/>
            <person name="Morin E."/>
            <person name="Tisserant E."/>
            <person name="Splivallo R."/>
            <person name="Hainaut M."/>
            <person name="Henrissat B."/>
            <person name="Ohm R."/>
            <person name="Kuo A."/>
            <person name="Yan J."/>
            <person name="Lipzen A."/>
            <person name="Nolan M."/>
            <person name="Labutti K."/>
            <person name="Barry K."/>
            <person name="Goldstein A."/>
            <person name="Labbe J."/>
            <person name="Schadt C."/>
            <person name="Tuskan G."/>
            <person name="Grigoriev I."/>
            <person name="Martin F."/>
            <person name="Vilgalys R."/>
            <person name="Bonito G."/>
        </authorList>
    </citation>
    <scope>NUCLEOTIDE SEQUENCE [LARGE SCALE GENOMIC DNA]</scope>
    <source>
        <strain evidence="2 3">AG-77</strain>
    </source>
</reference>
<organism evidence="2 3">
    <name type="scientific">Linnemannia elongata AG-77</name>
    <dbReference type="NCBI Taxonomy" id="1314771"/>
    <lineage>
        <taxon>Eukaryota</taxon>
        <taxon>Fungi</taxon>
        <taxon>Fungi incertae sedis</taxon>
        <taxon>Mucoromycota</taxon>
        <taxon>Mortierellomycotina</taxon>
        <taxon>Mortierellomycetes</taxon>
        <taxon>Mortierellales</taxon>
        <taxon>Mortierellaceae</taxon>
        <taxon>Linnemannia</taxon>
    </lineage>
</organism>
<sequence>MPGRPMSSLIKISFQEDGRKQERMFEFAPHVTCRHAVEQVSAAFAVPEDWTMALYSKKHAGWIHDSILLMNIVFKGHKSLELRAKTPAFFEAQYSAILEPSKNSLRDSTILRGPTSPIDPHRLFNFFRTSDDQFVSRFQKGCIYLSIIILNSDNKILLGPSGVPPTVMVSSAGGLANYYSFDTDSADFAWMVKTTLDWASDTPSISYQDPCATPEPRAVTQLVGSAASSILSPSLSRISFSGTNRGSSKNLKNISSIGSRSNMSSTSVDRSSIISDGGNQQLVYDYVDRRKDCRRENRLRQDYVDAADQLQRKLGIPPIDMLFDKVIELTQVGAKSVMAIQYVKDENKHHISPELMHAGSFRWRNIDSISGSVYTRNEEIWSQLTGYYDNIRVTRPTSGLYIGLYYTESTMSGLQILVPKQRRTFIPMVKLRDNATIAPEEWDWLKSTISMDLNQLAKACAVSKDDPMHHLKVEFAHSTAKLSRLTQLKWNPSDMYTQDTMRVVYQNIGNVGNNNSLPPTPEEMLTEDPRPSIIAPPTTPSAVRKSVAAMDVDPIWNSSPLEKEDTSTIRVIMFIKPTRHATQPQEHFNKELFEMSSFPIFDTLHHSVYNSATYLPLRKSMLNLTNEIVELEQEIEQELEMELEMELGSGRRSRGRRASSAAKLDESDLIGSLLIDELGIKGESPHPLHAHQHPRHRSSFIGDDTINRRTAASRRSSTHSIPEVVERSVPSASSVISLASTLSSSSTESPSLVPESGNLSSFLLEGTDKLVSDISLSRSELSKRRGSRTDSDEGHAMTGSLGRKSPEGPMSFMDMLQDFDPIPSREAFGGREHSNGTSSAGLQNLNGDNISNGHNFYLPHGQGPLDENVVASSGRRMSFGRHSRGDSRQLNPLPYSPKHRRTQSHAQSIDLPPLSNYSSPRNPRSRTTSHSSVYKNRYLSHINFSHYSPHYQQHTTTTTTTSNTLGTYPHQQQGGERDVLSPTATTASIRAAELESLEHQQDELQEQWRMASWTRQMNEWDHARMLKGQQELLGISIGLSLDPSSPSPVQSTAFTSFGTLSASSLPMPLPMPSPLPSP</sequence>
<dbReference type="OrthoDB" id="2428204at2759"/>
<feature type="compositionally biased region" description="Polar residues" evidence="1">
    <location>
        <begin position="242"/>
        <end position="254"/>
    </location>
</feature>
<feature type="compositionally biased region" description="Low complexity" evidence="1">
    <location>
        <begin position="911"/>
        <end position="932"/>
    </location>
</feature>
<feature type="region of interest" description="Disordered" evidence="1">
    <location>
        <begin position="710"/>
        <end position="732"/>
    </location>
</feature>
<dbReference type="STRING" id="1314771.A0A197KJV8"/>
<proteinExistence type="predicted"/>
<feature type="compositionally biased region" description="Basic residues" evidence="1">
    <location>
        <begin position="688"/>
        <end position="698"/>
    </location>
</feature>
<feature type="region of interest" description="Disordered" evidence="1">
    <location>
        <begin position="778"/>
        <end position="847"/>
    </location>
</feature>
<gene>
    <name evidence="2" type="ORF">K457DRAFT_120146</name>
</gene>
<feature type="compositionally biased region" description="Low complexity" evidence="1">
    <location>
        <begin position="255"/>
        <end position="274"/>
    </location>
</feature>
<dbReference type="EMBL" id="KV442011">
    <property type="protein sequence ID" value="OAQ36851.1"/>
    <property type="molecule type" value="Genomic_DNA"/>
</dbReference>
<feature type="compositionally biased region" description="Polar residues" evidence="1">
    <location>
        <begin position="835"/>
        <end position="847"/>
    </location>
</feature>
<dbReference type="Proteomes" id="UP000078512">
    <property type="component" value="Unassembled WGS sequence"/>
</dbReference>
<feature type="region of interest" description="Disordered" evidence="1">
    <location>
        <begin position="877"/>
        <end position="932"/>
    </location>
</feature>
<evidence type="ECO:0000256" key="1">
    <source>
        <dbReference type="SAM" id="MobiDB-lite"/>
    </source>
</evidence>
<feature type="region of interest" description="Disordered" evidence="1">
    <location>
        <begin position="521"/>
        <end position="540"/>
    </location>
</feature>